<feature type="transmembrane region" description="Helical" evidence="1">
    <location>
        <begin position="171"/>
        <end position="192"/>
    </location>
</feature>
<organism evidence="3 4">
    <name type="scientific">Collybia nuda</name>
    <dbReference type="NCBI Taxonomy" id="64659"/>
    <lineage>
        <taxon>Eukaryota</taxon>
        <taxon>Fungi</taxon>
        <taxon>Dikarya</taxon>
        <taxon>Basidiomycota</taxon>
        <taxon>Agaricomycotina</taxon>
        <taxon>Agaricomycetes</taxon>
        <taxon>Agaricomycetidae</taxon>
        <taxon>Agaricales</taxon>
        <taxon>Tricholomatineae</taxon>
        <taxon>Clitocybaceae</taxon>
        <taxon>Collybia</taxon>
    </lineage>
</organism>
<dbReference type="Proteomes" id="UP000807353">
    <property type="component" value="Unassembled WGS sequence"/>
</dbReference>
<gene>
    <name evidence="3" type="ORF">BDZ94DRAFT_1264300</name>
</gene>
<feature type="transmembrane region" description="Helical" evidence="1">
    <location>
        <begin position="246"/>
        <end position="265"/>
    </location>
</feature>
<sequence length="304" mass="34721">MADLAVVMAFVKDVQYVRICQLASMVVVLYDHAIKFPEEVDLIWRRKWSTPSILYILIRYLTATLLVLSSVVFFTPSTPQRVSHRLVFVKFQAWSTTFLFFFMQAILQIRLCAMYNNSRKVKICLSVAFSTQVIVLSTLLIIGHVPLGAVAEPFPGIYMCTAMNMPKWYPAWWAPVVLLDLGFFWLALRVGIRNLKEMRSLSGGDTRISMLRRIMLRDSILYYLVILSINVVNAFVWMGLKGITYEIPQGFSVAAVSILGCRLVLNLRYAYHYPISDNTQLHQSDMDNILPIQSLPDFTSVSTP</sequence>
<proteinExistence type="predicted"/>
<dbReference type="AlphaFoldDB" id="A0A9P6CHT8"/>
<feature type="transmembrane region" description="Helical" evidence="1">
    <location>
        <begin position="125"/>
        <end position="151"/>
    </location>
</feature>
<accession>A0A9P6CHT8</accession>
<reference evidence="3" key="1">
    <citation type="submission" date="2020-11" db="EMBL/GenBank/DDBJ databases">
        <authorList>
            <consortium name="DOE Joint Genome Institute"/>
            <person name="Ahrendt S."/>
            <person name="Riley R."/>
            <person name="Andreopoulos W."/>
            <person name="Labutti K."/>
            <person name="Pangilinan J."/>
            <person name="Ruiz-Duenas F.J."/>
            <person name="Barrasa J.M."/>
            <person name="Sanchez-Garcia M."/>
            <person name="Camarero S."/>
            <person name="Miyauchi S."/>
            <person name="Serrano A."/>
            <person name="Linde D."/>
            <person name="Babiker R."/>
            <person name="Drula E."/>
            <person name="Ayuso-Fernandez I."/>
            <person name="Pacheco R."/>
            <person name="Padilla G."/>
            <person name="Ferreira P."/>
            <person name="Barriuso J."/>
            <person name="Kellner H."/>
            <person name="Castanera R."/>
            <person name="Alfaro M."/>
            <person name="Ramirez L."/>
            <person name="Pisabarro A.G."/>
            <person name="Kuo A."/>
            <person name="Tritt A."/>
            <person name="Lipzen A."/>
            <person name="He G."/>
            <person name="Yan M."/>
            <person name="Ng V."/>
            <person name="Cullen D."/>
            <person name="Martin F."/>
            <person name="Rosso M.-N."/>
            <person name="Henrissat B."/>
            <person name="Hibbett D."/>
            <person name="Martinez A.T."/>
            <person name="Grigoriev I.V."/>
        </authorList>
    </citation>
    <scope>NUCLEOTIDE SEQUENCE</scope>
    <source>
        <strain evidence="3">CBS 247.69</strain>
    </source>
</reference>
<feature type="domain" description="DUF6533" evidence="2">
    <location>
        <begin position="20"/>
        <end position="62"/>
    </location>
</feature>
<evidence type="ECO:0000313" key="3">
    <source>
        <dbReference type="EMBL" id="KAF9461228.1"/>
    </source>
</evidence>
<keyword evidence="4" id="KW-1185">Reference proteome</keyword>
<comment type="caution">
    <text evidence="3">The sequence shown here is derived from an EMBL/GenBank/DDBJ whole genome shotgun (WGS) entry which is preliminary data.</text>
</comment>
<feature type="transmembrane region" description="Helical" evidence="1">
    <location>
        <begin position="220"/>
        <end position="240"/>
    </location>
</feature>
<protein>
    <recommendedName>
        <fullName evidence="2">DUF6533 domain-containing protein</fullName>
    </recommendedName>
</protein>
<evidence type="ECO:0000259" key="2">
    <source>
        <dbReference type="Pfam" id="PF20151"/>
    </source>
</evidence>
<keyword evidence="1" id="KW-0812">Transmembrane</keyword>
<keyword evidence="1" id="KW-0472">Membrane</keyword>
<feature type="transmembrane region" description="Helical" evidence="1">
    <location>
        <begin position="53"/>
        <end position="74"/>
    </location>
</feature>
<evidence type="ECO:0000256" key="1">
    <source>
        <dbReference type="SAM" id="Phobius"/>
    </source>
</evidence>
<dbReference type="InterPro" id="IPR045340">
    <property type="entry name" value="DUF6533"/>
</dbReference>
<dbReference type="EMBL" id="MU150287">
    <property type="protein sequence ID" value="KAF9461228.1"/>
    <property type="molecule type" value="Genomic_DNA"/>
</dbReference>
<evidence type="ECO:0000313" key="4">
    <source>
        <dbReference type="Proteomes" id="UP000807353"/>
    </source>
</evidence>
<keyword evidence="1" id="KW-1133">Transmembrane helix</keyword>
<name>A0A9P6CHT8_9AGAR</name>
<dbReference type="Pfam" id="PF20151">
    <property type="entry name" value="DUF6533"/>
    <property type="match status" value="1"/>
</dbReference>
<feature type="transmembrane region" description="Helical" evidence="1">
    <location>
        <begin position="94"/>
        <end position="113"/>
    </location>
</feature>
<dbReference type="OrthoDB" id="2638860at2759"/>